<gene>
    <name evidence="1" type="ORF">ACFPTO_11640</name>
</gene>
<dbReference type="Proteomes" id="UP001596103">
    <property type="component" value="Unassembled WGS sequence"/>
</dbReference>
<keyword evidence="2" id="KW-1185">Reference proteome</keyword>
<dbReference type="EMBL" id="JBHSMP010000013">
    <property type="protein sequence ID" value="MFC5429446.1"/>
    <property type="molecule type" value="Genomic_DNA"/>
</dbReference>
<organism evidence="1 2">
    <name type="scientific">Paraburkholderia denitrificans</name>
    <dbReference type="NCBI Taxonomy" id="694025"/>
    <lineage>
        <taxon>Bacteria</taxon>
        <taxon>Pseudomonadati</taxon>
        <taxon>Pseudomonadota</taxon>
        <taxon>Betaproteobacteria</taxon>
        <taxon>Burkholderiales</taxon>
        <taxon>Burkholderiaceae</taxon>
        <taxon>Paraburkholderia</taxon>
    </lineage>
</organism>
<evidence type="ECO:0000313" key="1">
    <source>
        <dbReference type="EMBL" id="MFC5429446.1"/>
    </source>
</evidence>
<reference evidence="2" key="1">
    <citation type="journal article" date="2019" name="Int. J. Syst. Evol. Microbiol.">
        <title>The Global Catalogue of Microorganisms (GCM) 10K type strain sequencing project: providing services to taxonomists for standard genome sequencing and annotation.</title>
        <authorList>
            <consortium name="The Broad Institute Genomics Platform"/>
            <consortium name="The Broad Institute Genome Sequencing Center for Infectious Disease"/>
            <person name="Wu L."/>
            <person name="Ma J."/>
        </authorList>
    </citation>
    <scope>NUCLEOTIDE SEQUENCE [LARGE SCALE GENOMIC DNA]</scope>
    <source>
        <strain evidence="2">CCUG 56042</strain>
    </source>
</reference>
<accession>A0ABW0J8Q8</accession>
<name>A0ABW0J8Q8_9BURK</name>
<evidence type="ECO:0000313" key="2">
    <source>
        <dbReference type="Proteomes" id="UP001596103"/>
    </source>
</evidence>
<comment type="caution">
    <text evidence="1">The sequence shown here is derived from an EMBL/GenBank/DDBJ whole genome shotgun (WGS) entry which is preliminary data.</text>
</comment>
<protein>
    <submittedName>
        <fullName evidence="1">Uncharacterized protein</fullName>
    </submittedName>
</protein>
<proteinExistence type="predicted"/>
<sequence>MSAHSLTLDGRAVGDGKPGPVYAALYVANYAAYRRAKARAATEALAQRNQTIAAASLQGVEQ</sequence>
<dbReference type="RefSeq" id="WP_377711503.1">
    <property type="nucleotide sequence ID" value="NZ_JBHSMP010000013.1"/>
</dbReference>